<evidence type="ECO:0000313" key="1">
    <source>
        <dbReference type="EMBL" id="TNM65356.1"/>
    </source>
</evidence>
<protein>
    <submittedName>
        <fullName evidence="1">Uncharacterized protein</fullName>
    </submittedName>
</protein>
<comment type="caution">
    <text evidence="1">The sequence shown here is derived from an EMBL/GenBank/DDBJ whole genome shotgun (WGS) entry which is preliminary data.</text>
</comment>
<dbReference type="AlphaFoldDB" id="A0A5C4XP79"/>
<dbReference type="SUPFAM" id="SSF48452">
    <property type="entry name" value="TPR-like"/>
    <property type="match status" value="1"/>
</dbReference>
<dbReference type="OrthoDB" id="54411at2"/>
<name>A0A5C4XP79_9HYPH</name>
<evidence type="ECO:0000313" key="2">
    <source>
        <dbReference type="Proteomes" id="UP000311605"/>
    </source>
</evidence>
<dbReference type="InterPro" id="IPR011990">
    <property type="entry name" value="TPR-like_helical_dom_sf"/>
</dbReference>
<dbReference type="EMBL" id="VDMN01000001">
    <property type="protein sequence ID" value="TNM65356.1"/>
    <property type="molecule type" value="Genomic_DNA"/>
</dbReference>
<organism evidence="1 2">
    <name type="scientific">Aliirhizobium smilacinae</name>
    <dbReference type="NCBI Taxonomy" id="1395944"/>
    <lineage>
        <taxon>Bacteria</taxon>
        <taxon>Pseudomonadati</taxon>
        <taxon>Pseudomonadota</taxon>
        <taxon>Alphaproteobacteria</taxon>
        <taxon>Hyphomicrobiales</taxon>
        <taxon>Rhizobiaceae</taxon>
        <taxon>Aliirhizobium</taxon>
    </lineage>
</organism>
<dbReference type="RefSeq" id="WP_139672923.1">
    <property type="nucleotide sequence ID" value="NZ_VDMN01000001.1"/>
</dbReference>
<reference evidence="1 2" key="1">
    <citation type="submission" date="2019-06" db="EMBL/GenBank/DDBJ databases">
        <title>The draft genome of Rhizobium smilacinae PTYR-5.</title>
        <authorList>
            <person name="Liu L."/>
            <person name="Li L."/>
            <person name="Zhang X."/>
        </authorList>
    </citation>
    <scope>NUCLEOTIDE SEQUENCE [LARGE SCALE GENOMIC DNA]</scope>
    <source>
        <strain evidence="1 2">PTYR-5</strain>
    </source>
</reference>
<proteinExistence type="predicted"/>
<keyword evidence="2" id="KW-1185">Reference proteome</keyword>
<dbReference type="Gene3D" id="1.25.40.10">
    <property type="entry name" value="Tetratricopeptide repeat domain"/>
    <property type="match status" value="1"/>
</dbReference>
<sequence>MILAFLFTQTEGEFSRRRLALLLWGDASAETALVNLRQTIARIASRQAEMGLSLLVSDKSTISLDRRNISCDFTTICDRSPGHAPFIDLKSILDIYTGVFLETVEINSVPLLAWRDKHRDMSLERLAAAIRCCVELAQTDEEKGIIKDASARLFQHAPGNSTAQLLNIAQDAGKSLEAWRSLFALTQAGSADVGVQAVRAAKHIFDAQALSGDATDQQTAIDLAQGPLPRLALLPPSSTVLRGTGPMIAQALIEDVTVALAASRRLQVVAPYTAAKIGLSRDKAVLFEKHRISYVMDTRLTFDGDTSFLFVQLVHFANDEVIWAERVPLQSEALALQRGDLAARLSVTVCDQIGRAEKTREYFERSPQAYYHYLLGQRYLSHLTLPDLRRARREFRLALAQASDFAPALSGIARTYTKEWLLTARGDRELLKFAEDNARNAIILGQDLPSGYRELGVTKLLRGAIDESVEALGLAEAMSPHYADVIADFADTLVHASSPELALEKIQFAIELNPISPDSYLWTAAGASYCMKQYEDALGYINAMHDNDLATRLAAASWAMLGDGKKAKKLVAKAHETHPDFDLERWLAVVPMREHWQKEHYREGLKKAGF</sequence>
<dbReference type="Proteomes" id="UP000311605">
    <property type="component" value="Unassembled WGS sequence"/>
</dbReference>
<gene>
    <name evidence="1" type="ORF">FHP24_03525</name>
</gene>
<accession>A0A5C4XP79</accession>